<dbReference type="eggNOG" id="ENOG5031BG4">
    <property type="taxonomic scope" value="Bacteria"/>
</dbReference>
<evidence type="ECO:0000313" key="3">
    <source>
        <dbReference type="EMBL" id="EDY55757.2"/>
    </source>
</evidence>
<keyword evidence="4" id="KW-1185">Reference proteome</keyword>
<reference evidence="3" key="1">
    <citation type="submission" date="2009-10" db="EMBL/GenBank/DDBJ databases">
        <title>The genome sequence of Streptomyces sviceus strain ATCC 29083.</title>
        <authorList>
            <consortium name="The Broad Institute Genome Sequencing Platform"/>
            <consortium name="Broad Institute Microbial Sequencing Center"/>
            <person name="Fischbach M."/>
            <person name="Godfrey P."/>
            <person name="Ward D."/>
            <person name="Young S."/>
            <person name="Zeng Q."/>
            <person name="Koehrsen M."/>
            <person name="Alvarado L."/>
            <person name="Berlin A.M."/>
            <person name="Bochicchio J."/>
            <person name="Borenstein D."/>
            <person name="Chapman S.B."/>
            <person name="Chen Z."/>
            <person name="Engels R."/>
            <person name="Freedman E."/>
            <person name="Gellesch M."/>
            <person name="Goldberg J."/>
            <person name="Griggs A."/>
            <person name="Gujja S."/>
            <person name="Heilman E.R."/>
            <person name="Heiman D.I."/>
            <person name="Hepburn T.A."/>
            <person name="Howarth C."/>
            <person name="Jen D."/>
            <person name="Larson L."/>
            <person name="Lewis B."/>
            <person name="Mehta T."/>
            <person name="Park D."/>
            <person name="Pearson M."/>
            <person name="Richards J."/>
            <person name="Roberts A."/>
            <person name="Saif S."/>
            <person name="Shea T.D."/>
            <person name="Shenoy N."/>
            <person name="Sisk P."/>
            <person name="Stolte C."/>
            <person name="Sykes S.N."/>
            <person name="Thomson T."/>
            <person name="Walk T."/>
            <person name="White J."/>
            <person name="Yandava C."/>
            <person name="Straight P."/>
            <person name="Clardy J."/>
            <person name="Hung D."/>
            <person name="Kolter R."/>
            <person name="Mekalanos J."/>
            <person name="Walker S."/>
            <person name="Walsh C.T."/>
            <person name="Wieland-Brown L.C."/>
            <person name="Haas B."/>
            <person name="Nusbaum C."/>
            <person name="Birren B."/>
        </authorList>
    </citation>
    <scope>NUCLEOTIDE SEQUENCE [LARGE SCALE GENOMIC DNA]</scope>
    <source>
        <strain evidence="3">ATCC 29083</strain>
    </source>
</reference>
<dbReference type="InterPro" id="IPR036388">
    <property type="entry name" value="WH-like_DNA-bd_sf"/>
</dbReference>
<accession>B5HSF2</accession>
<dbReference type="HOGENOM" id="CLU_075313_0_0_11"/>
<protein>
    <submittedName>
        <fullName evidence="3">Regulatory protein</fullName>
    </submittedName>
</protein>
<feature type="region of interest" description="Disordered" evidence="2">
    <location>
        <begin position="107"/>
        <end position="151"/>
    </location>
</feature>
<dbReference type="Proteomes" id="UP000002785">
    <property type="component" value="Chromosome"/>
</dbReference>
<feature type="compositionally biased region" description="Low complexity" evidence="2">
    <location>
        <begin position="141"/>
        <end position="150"/>
    </location>
</feature>
<feature type="region of interest" description="Disordered" evidence="2">
    <location>
        <begin position="202"/>
        <end position="231"/>
    </location>
</feature>
<evidence type="ECO:0000313" key="4">
    <source>
        <dbReference type="Proteomes" id="UP000002785"/>
    </source>
</evidence>
<name>B5HSF2_STRX2</name>
<gene>
    <name evidence="3" type="ORF">SSEG_02337</name>
</gene>
<evidence type="ECO:0000256" key="2">
    <source>
        <dbReference type="SAM" id="MobiDB-lite"/>
    </source>
</evidence>
<sequence>MLLGCRAPGAEHMRVGFRIRHEQGARWPVAPRKGVSTMSETTELTSQYSAQVASDLERNLKEQEHLSSEIEALQARLASVQRDHTVLVNLQQALGGPAPAAAPAVEAAASVPAARKKTTGTPGTAKQSAAPRKRSGKKTAAKASAASSASPTLVDLVREHLTGQSEPRSAAEITTALEQLHPERTVKTTVVRTTLEGLVAKNQAQRTKQGKSVYYTTPDTAASADSGEQSV</sequence>
<evidence type="ECO:0000256" key="1">
    <source>
        <dbReference type="SAM" id="Coils"/>
    </source>
</evidence>
<proteinExistence type="predicted"/>
<dbReference type="AlphaFoldDB" id="B5HSF2"/>
<dbReference type="EMBL" id="CM000951">
    <property type="protein sequence ID" value="EDY55757.2"/>
    <property type="molecule type" value="Genomic_DNA"/>
</dbReference>
<keyword evidence="1" id="KW-0175">Coiled coil</keyword>
<dbReference type="Gene3D" id="1.10.10.10">
    <property type="entry name" value="Winged helix-like DNA-binding domain superfamily/Winged helix DNA-binding domain"/>
    <property type="match status" value="1"/>
</dbReference>
<organism evidence="3 4">
    <name type="scientific">Streptomyces sviceus (strain ATCC 29083 / DSM 924 / JCM 4929 / NBRC 13980 / NCIMB 11184 / NRRL 5439 / UC 5370)</name>
    <dbReference type="NCBI Taxonomy" id="463191"/>
    <lineage>
        <taxon>Bacteria</taxon>
        <taxon>Bacillati</taxon>
        <taxon>Actinomycetota</taxon>
        <taxon>Actinomycetes</taxon>
        <taxon>Kitasatosporales</taxon>
        <taxon>Streptomycetaceae</taxon>
        <taxon>Streptomyces</taxon>
    </lineage>
</organism>
<feature type="coiled-coil region" evidence="1">
    <location>
        <begin position="53"/>
        <end position="83"/>
    </location>
</feature>
<feature type="compositionally biased region" description="Basic residues" evidence="2">
    <location>
        <begin position="131"/>
        <end position="140"/>
    </location>
</feature>